<comment type="caution">
    <text evidence="2">The sequence shown here is derived from an EMBL/GenBank/DDBJ whole genome shotgun (WGS) entry which is preliminary data.</text>
</comment>
<feature type="chain" id="PRO_5030745028" evidence="1">
    <location>
        <begin position="20"/>
        <end position="280"/>
    </location>
</feature>
<dbReference type="Proteomes" id="UP000523161">
    <property type="component" value="Unassembled WGS sequence"/>
</dbReference>
<gene>
    <name evidence="2" type="ORF">HRH59_04800</name>
</gene>
<reference evidence="2 3" key="1">
    <citation type="submission" date="2020-06" db="EMBL/GenBank/DDBJ databases">
        <title>Rheinheimera sp. nov., a marine bacterium isolated from coastal.</title>
        <authorList>
            <person name="Yu Q."/>
            <person name="Qi Y."/>
            <person name="Pu J."/>
        </authorList>
    </citation>
    <scope>NUCLEOTIDE SEQUENCE [LARGE SCALE GENOMIC DNA]</scope>
    <source>
        <strain evidence="2 3">YQF-2</strain>
    </source>
</reference>
<dbReference type="AlphaFoldDB" id="A0A7Y5ANZ4"/>
<name>A0A7Y5ANZ4_9GAMM</name>
<evidence type="ECO:0000313" key="3">
    <source>
        <dbReference type="Proteomes" id="UP000523161"/>
    </source>
</evidence>
<evidence type="ECO:0000313" key="2">
    <source>
        <dbReference type="EMBL" id="NRQ41892.1"/>
    </source>
</evidence>
<accession>A0A7Y5ANZ4</accession>
<keyword evidence="3" id="KW-1185">Reference proteome</keyword>
<organism evidence="2 3">
    <name type="scientific">Rheinheimera lutimaris</name>
    <dbReference type="NCBI Taxonomy" id="2740584"/>
    <lineage>
        <taxon>Bacteria</taxon>
        <taxon>Pseudomonadati</taxon>
        <taxon>Pseudomonadota</taxon>
        <taxon>Gammaproteobacteria</taxon>
        <taxon>Chromatiales</taxon>
        <taxon>Chromatiaceae</taxon>
        <taxon>Rheinheimera</taxon>
    </lineage>
</organism>
<sequence length="280" mass="31936">MMRAILCCFCLLLANTTFAELVRYPAIAHTEDPRSVFPLALLELALAQSPRPYQLQSSAERMSKSRSMVFLKEQTELDVLWTMTSVERELDLRPIRIPIFRGLSGYRIMLIRADQQAKFAADAPETAIRRLVYAQGHDWVDAKVLQLNGFSVLGAAGYDNLFSMLEKGRVDGVPRNALEIADEALLLAPRNIVTEQHWVLHYPTASYFFVNSANEQLAKDIEDGLRKIIADGTFEQLFQQFFAGHLAELKLQQRQIIRLKNPLLPAQTPIKDARLWYYPQ</sequence>
<dbReference type="Gene3D" id="3.40.190.10">
    <property type="entry name" value="Periplasmic binding protein-like II"/>
    <property type="match status" value="1"/>
</dbReference>
<evidence type="ECO:0000256" key="1">
    <source>
        <dbReference type="SAM" id="SignalP"/>
    </source>
</evidence>
<proteinExistence type="predicted"/>
<dbReference type="SUPFAM" id="SSF53850">
    <property type="entry name" value="Periplasmic binding protein-like II"/>
    <property type="match status" value="1"/>
</dbReference>
<protein>
    <submittedName>
        <fullName evidence="2">Transporter substrate-binding domain-containing protein</fullName>
    </submittedName>
</protein>
<dbReference type="EMBL" id="JABSOD010000004">
    <property type="protein sequence ID" value="NRQ41892.1"/>
    <property type="molecule type" value="Genomic_DNA"/>
</dbReference>
<feature type="signal peptide" evidence="1">
    <location>
        <begin position="1"/>
        <end position="19"/>
    </location>
</feature>
<dbReference type="RefSeq" id="WP_173500140.1">
    <property type="nucleotide sequence ID" value="NZ_JABSOD010000004.1"/>
</dbReference>
<keyword evidence="1" id="KW-0732">Signal</keyword>